<protein>
    <recommendedName>
        <fullName evidence="7">Metalloendopeptidase</fullName>
        <ecNumber evidence="7">3.4.24.-</ecNumber>
    </recommendedName>
</protein>
<feature type="domain" description="Peptidase M12A" evidence="8">
    <location>
        <begin position="1"/>
        <end position="172"/>
    </location>
</feature>
<name>A7T2C4_NEMVE</name>
<organism evidence="9 10">
    <name type="scientific">Nematostella vectensis</name>
    <name type="common">Starlet sea anemone</name>
    <dbReference type="NCBI Taxonomy" id="45351"/>
    <lineage>
        <taxon>Eukaryota</taxon>
        <taxon>Metazoa</taxon>
        <taxon>Cnidaria</taxon>
        <taxon>Anthozoa</taxon>
        <taxon>Hexacorallia</taxon>
        <taxon>Actiniaria</taxon>
        <taxon>Edwardsiidae</taxon>
        <taxon>Nematostella</taxon>
    </lineage>
</organism>
<dbReference type="PROSITE" id="PS51864">
    <property type="entry name" value="ASTACIN"/>
    <property type="match status" value="1"/>
</dbReference>
<dbReference type="KEGG" id="nve:5500560"/>
<evidence type="ECO:0000256" key="6">
    <source>
        <dbReference type="PROSITE-ProRule" id="PRU01211"/>
    </source>
</evidence>
<evidence type="ECO:0000256" key="4">
    <source>
        <dbReference type="ARBA" id="ARBA00022833"/>
    </source>
</evidence>
<dbReference type="PANTHER" id="PTHR10127">
    <property type="entry name" value="DISCOIDIN, CUB, EGF, LAMININ , AND ZINC METALLOPROTEASE DOMAIN CONTAINING"/>
    <property type="match status" value="1"/>
</dbReference>
<comment type="caution">
    <text evidence="6">Lacks conserved residue(s) required for the propagation of feature annotation.</text>
</comment>
<keyword evidence="10" id="KW-1185">Reference proteome</keyword>
<evidence type="ECO:0000259" key="8">
    <source>
        <dbReference type="PROSITE" id="PS51864"/>
    </source>
</evidence>
<dbReference type="PhylomeDB" id="A7T2C4"/>
<dbReference type="eggNOG" id="KOG3714">
    <property type="taxonomic scope" value="Eukaryota"/>
</dbReference>
<dbReference type="InterPro" id="IPR001506">
    <property type="entry name" value="Peptidase_M12A"/>
</dbReference>
<evidence type="ECO:0000256" key="2">
    <source>
        <dbReference type="ARBA" id="ARBA00022723"/>
    </source>
</evidence>
<evidence type="ECO:0000256" key="1">
    <source>
        <dbReference type="ARBA" id="ARBA00022670"/>
    </source>
</evidence>
<dbReference type="InParanoid" id="A7T2C4"/>
<feature type="active site" evidence="6">
    <location>
        <position position="69"/>
    </location>
</feature>
<proteinExistence type="predicted"/>
<gene>
    <name evidence="9" type="ORF">NEMVEDRAFT_v1g142954</name>
</gene>
<keyword evidence="5 6" id="KW-0482">Metalloprotease</keyword>
<dbReference type="InterPro" id="IPR024079">
    <property type="entry name" value="MetalloPept_cat_dom_sf"/>
</dbReference>
<dbReference type="GO" id="GO:0008270">
    <property type="term" value="F:zinc ion binding"/>
    <property type="evidence" value="ECO:0007669"/>
    <property type="project" value="UniProtKB-UniRule"/>
</dbReference>
<dbReference type="GO" id="GO:0004222">
    <property type="term" value="F:metalloendopeptidase activity"/>
    <property type="evidence" value="ECO:0000318"/>
    <property type="project" value="GO_Central"/>
</dbReference>
<dbReference type="SMART" id="SM00235">
    <property type="entry name" value="ZnMc"/>
    <property type="match status" value="1"/>
</dbReference>
<dbReference type="Gene3D" id="3.40.390.10">
    <property type="entry name" value="Collagenase (Catalytic Domain)"/>
    <property type="match status" value="1"/>
</dbReference>
<reference evidence="9 10" key="1">
    <citation type="journal article" date="2007" name="Science">
        <title>Sea anemone genome reveals ancestral eumetazoan gene repertoire and genomic organization.</title>
        <authorList>
            <person name="Putnam N.H."/>
            <person name="Srivastava M."/>
            <person name="Hellsten U."/>
            <person name="Dirks B."/>
            <person name="Chapman J."/>
            <person name="Salamov A."/>
            <person name="Terry A."/>
            <person name="Shapiro H."/>
            <person name="Lindquist E."/>
            <person name="Kapitonov V.V."/>
            <person name="Jurka J."/>
            <person name="Genikhovich G."/>
            <person name="Grigoriev I.V."/>
            <person name="Lucas S.M."/>
            <person name="Steele R.E."/>
            <person name="Finnerty J.R."/>
            <person name="Technau U."/>
            <person name="Martindale M.Q."/>
            <person name="Rokhsar D.S."/>
        </authorList>
    </citation>
    <scope>NUCLEOTIDE SEQUENCE [LARGE SCALE GENOMIC DNA]</scope>
    <source>
        <strain evidence="10">CH2 X CH6</strain>
    </source>
</reference>
<feature type="binding site" evidence="6">
    <location>
        <position position="78"/>
    </location>
    <ligand>
        <name>Zn(2+)</name>
        <dbReference type="ChEBI" id="CHEBI:29105"/>
        <note>catalytic</note>
    </ligand>
</feature>
<evidence type="ECO:0000256" key="3">
    <source>
        <dbReference type="ARBA" id="ARBA00022801"/>
    </source>
</evidence>
<feature type="binding site" evidence="6">
    <location>
        <position position="72"/>
    </location>
    <ligand>
        <name>Zn(2+)</name>
        <dbReference type="ChEBI" id="CHEBI:29105"/>
        <note>catalytic</note>
    </ligand>
</feature>
<feature type="binding site" evidence="6">
    <location>
        <position position="68"/>
    </location>
    <ligand>
        <name>Zn(2+)</name>
        <dbReference type="ChEBI" id="CHEBI:29105"/>
        <note>catalytic</note>
    </ligand>
</feature>
<evidence type="ECO:0000256" key="5">
    <source>
        <dbReference type="ARBA" id="ARBA00023049"/>
    </source>
</evidence>
<evidence type="ECO:0000313" key="9">
    <source>
        <dbReference type="EMBL" id="EDO29895.1"/>
    </source>
</evidence>
<dbReference type="HOGENOM" id="CLU_017286_4_0_1"/>
<keyword evidence="2 6" id="KW-0479">Metal-binding</keyword>
<dbReference type="GO" id="GO:0005615">
    <property type="term" value="C:extracellular space"/>
    <property type="evidence" value="ECO:0000318"/>
    <property type="project" value="GO_Central"/>
</dbReference>
<dbReference type="CDD" id="cd04280">
    <property type="entry name" value="ZnMc_astacin_like"/>
    <property type="match status" value="1"/>
</dbReference>
<evidence type="ECO:0000256" key="7">
    <source>
        <dbReference type="RuleBase" id="RU361183"/>
    </source>
</evidence>
<dbReference type="InterPro" id="IPR006026">
    <property type="entry name" value="Peptidase_Metallo"/>
</dbReference>
<dbReference type="Pfam" id="PF01400">
    <property type="entry name" value="Astacin"/>
    <property type="match status" value="1"/>
</dbReference>
<dbReference type="STRING" id="45351.A7T2C4"/>
<sequence>PLEKQTIKAAVNKFNSYSCVKFLPRTTEQYYISFIRGSGCYSHVGRRQVAAQPVSIGPGCAKVGTILHEMLHAVGFFHTSSRHDRDAYVHVFLDNVVSSYEHNFWKYKQSEVHHLGAPYDKESLMHPPRLSWSRNGKSTVESRRMPSEVLGRVDDVMSDIDVTQLNALYQCPNTRSE</sequence>
<evidence type="ECO:0000313" key="10">
    <source>
        <dbReference type="Proteomes" id="UP000001593"/>
    </source>
</evidence>
<dbReference type="Proteomes" id="UP000001593">
    <property type="component" value="Unassembled WGS sequence"/>
</dbReference>
<accession>A7T2C4</accession>
<keyword evidence="3 6" id="KW-0378">Hydrolase</keyword>
<dbReference type="PANTHER" id="PTHR10127:SF780">
    <property type="entry name" value="METALLOENDOPEPTIDASE"/>
    <property type="match status" value="1"/>
</dbReference>
<dbReference type="AlphaFoldDB" id="A7T2C4"/>
<keyword evidence="1 6" id="KW-0645">Protease</keyword>
<keyword evidence="4 6" id="KW-0862">Zinc</keyword>
<dbReference type="EMBL" id="DS470231">
    <property type="protein sequence ID" value="EDO29895.1"/>
    <property type="molecule type" value="Genomic_DNA"/>
</dbReference>
<dbReference type="GO" id="GO:0006508">
    <property type="term" value="P:proteolysis"/>
    <property type="evidence" value="ECO:0007669"/>
    <property type="project" value="UniProtKB-KW"/>
</dbReference>
<feature type="non-terminal residue" evidence="9">
    <location>
        <position position="177"/>
    </location>
</feature>
<dbReference type="PRINTS" id="PR00480">
    <property type="entry name" value="ASTACIN"/>
</dbReference>
<dbReference type="SUPFAM" id="SSF55486">
    <property type="entry name" value="Metalloproteases ('zincins'), catalytic domain"/>
    <property type="match status" value="1"/>
</dbReference>
<comment type="cofactor">
    <cofactor evidence="6 7">
        <name>Zn(2+)</name>
        <dbReference type="ChEBI" id="CHEBI:29105"/>
    </cofactor>
    <text evidence="6 7">Binds 1 zinc ion per subunit.</text>
</comment>
<dbReference type="EC" id="3.4.24.-" evidence="7"/>
<dbReference type="InterPro" id="IPR034035">
    <property type="entry name" value="Astacin-like_dom"/>
</dbReference>